<proteinExistence type="predicted"/>
<feature type="region of interest" description="Disordered" evidence="1">
    <location>
        <begin position="413"/>
        <end position="453"/>
    </location>
</feature>
<feature type="transmembrane region" description="Helical" evidence="2">
    <location>
        <begin position="100"/>
        <end position="122"/>
    </location>
</feature>
<keyword evidence="2" id="KW-1133">Transmembrane helix</keyword>
<keyword evidence="2" id="KW-0472">Membrane</keyword>
<feature type="region of interest" description="Disordered" evidence="1">
    <location>
        <begin position="41"/>
        <end position="60"/>
    </location>
</feature>
<comment type="caution">
    <text evidence="3">The sequence shown here is derived from an EMBL/GenBank/DDBJ whole genome shotgun (WGS) entry which is preliminary data.</text>
</comment>
<feature type="compositionally biased region" description="Polar residues" evidence="1">
    <location>
        <begin position="176"/>
        <end position="186"/>
    </location>
</feature>
<feature type="region of interest" description="Disordered" evidence="1">
    <location>
        <begin position="347"/>
        <end position="389"/>
    </location>
</feature>
<evidence type="ECO:0000256" key="1">
    <source>
        <dbReference type="SAM" id="MobiDB-lite"/>
    </source>
</evidence>
<dbReference type="Proteomes" id="UP001437256">
    <property type="component" value="Unassembled WGS sequence"/>
</dbReference>
<protein>
    <submittedName>
        <fullName evidence="3">Uncharacterized protein</fullName>
    </submittedName>
</protein>
<dbReference type="EMBL" id="JBBXMP010000100">
    <property type="protein sequence ID" value="KAL0062642.1"/>
    <property type="molecule type" value="Genomic_DNA"/>
</dbReference>
<feature type="region of interest" description="Disordered" evidence="1">
    <location>
        <begin position="127"/>
        <end position="193"/>
    </location>
</feature>
<feature type="region of interest" description="Disordered" evidence="1">
    <location>
        <begin position="1"/>
        <end position="24"/>
    </location>
</feature>
<feature type="compositionally biased region" description="Basic residues" evidence="1">
    <location>
        <begin position="1"/>
        <end position="13"/>
    </location>
</feature>
<organism evidence="3 4">
    <name type="scientific">Marasmius tenuissimus</name>
    <dbReference type="NCBI Taxonomy" id="585030"/>
    <lineage>
        <taxon>Eukaryota</taxon>
        <taxon>Fungi</taxon>
        <taxon>Dikarya</taxon>
        <taxon>Basidiomycota</taxon>
        <taxon>Agaricomycotina</taxon>
        <taxon>Agaricomycetes</taxon>
        <taxon>Agaricomycetidae</taxon>
        <taxon>Agaricales</taxon>
        <taxon>Marasmiineae</taxon>
        <taxon>Marasmiaceae</taxon>
        <taxon>Marasmius</taxon>
    </lineage>
</organism>
<feature type="region of interest" description="Disordered" evidence="1">
    <location>
        <begin position="66"/>
        <end position="96"/>
    </location>
</feature>
<evidence type="ECO:0000313" key="3">
    <source>
        <dbReference type="EMBL" id="KAL0062642.1"/>
    </source>
</evidence>
<evidence type="ECO:0000313" key="4">
    <source>
        <dbReference type="Proteomes" id="UP001437256"/>
    </source>
</evidence>
<keyword evidence="4" id="KW-1185">Reference proteome</keyword>
<sequence>MVHIPAHRQHRRQGGVTIPTGEGITGARTQAIETASDTTLAFDSDATGGPSAGNGLPTFSISTERPIATAPPTTSSSVVSKETSASSSSATSNDIPMGTVIGACVGALVGAILIIWVGVWMYKKADPKKKNRRGPARDAHGRTPSSWNKLDDEDMWEGKAPKSRGVEMLQQPALPPSSTDDQSNSMEKMFKKSTPSIRTEYTIKTDLDHLPPFTLDLASHPFAQYHPNLAKELASAPVEDDPRPPFMNLERVQSDSQWGADDATVGHNSFLSLNSAKRVSGSMSPSVDMAIPTPPAMSAETSHRWESAEVLDFDGETAEIVHPPPAVITPNDRQQSNNPFVVERRKSEHNPFFGAQRSSPRTPSTKGKKREITPSTASENPFSDVKTSHVKVDSISSVTSNDRAIQSLLAALDGGRSGDMDPRHPSMQSAISEYTAEDVTGSFPLPPGAVAKH</sequence>
<reference evidence="3 4" key="1">
    <citation type="submission" date="2024-05" db="EMBL/GenBank/DDBJ databases">
        <title>A draft genome resource for the thread blight pathogen Marasmius tenuissimus strain MS-2.</title>
        <authorList>
            <person name="Yulfo-Soto G.E."/>
            <person name="Baruah I.K."/>
            <person name="Amoako-Attah I."/>
            <person name="Bukari Y."/>
            <person name="Meinhardt L.W."/>
            <person name="Bailey B.A."/>
            <person name="Cohen S.P."/>
        </authorList>
    </citation>
    <scope>NUCLEOTIDE SEQUENCE [LARGE SCALE GENOMIC DNA]</scope>
    <source>
        <strain evidence="3 4">MS-2</strain>
    </source>
</reference>
<gene>
    <name evidence="3" type="ORF">AAF712_010479</name>
</gene>
<keyword evidence="2" id="KW-0812">Transmembrane</keyword>
<feature type="compositionally biased region" description="Low complexity" evidence="1">
    <location>
        <begin position="68"/>
        <end position="92"/>
    </location>
</feature>
<feature type="compositionally biased region" description="Polar residues" evidence="1">
    <location>
        <begin position="356"/>
        <end position="365"/>
    </location>
</feature>
<name>A0ABR2ZLU9_9AGAR</name>
<evidence type="ECO:0000256" key="2">
    <source>
        <dbReference type="SAM" id="Phobius"/>
    </source>
</evidence>
<accession>A0ABR2ZLU9</accession>